<proteinExistence type="predicted"/>
<feature type="chain" id="PRO_5038528164" description="Lipoprotein" evidence="1">
    <location>
        <begin position="24"/>
        <end position="399"/>
    </location>
</feature>
<keyword evidence="1" id="KW-0732">Signal</keyword>
<dbReference type="PATRIC" id="fig|1196324.3.peg.3350"/>
<sequence>MGLKTLRHLLCMTVLFLFVVACSDYNEASTIKNSTEGQLDKKALADAAFLVNYSNYASVYTPDRSTKFAAISSNGKVLDVTPWLSGKGAIRMAEDQNNGYISFNRGTARYQVNLKSGAIQNLNPPKYNQSISFAMDSSTQSNYVVYDYAQSESKSQEMIYFNKKDLKKKVLKLPKGTGFLNSCLLTSNPKVNYCATSHSEMRDYLHKIDLKNGKVLQTMKLPHLKHRSLVTGGVGNLKIGELNGKLYFPYEHQFDKPYKSELIVVDPKKMKTKKIMEVPQKNFTPKSLFTYKGVLHLWSEYGFYTVNQDGKFNKIEMKFSKQHKKFLKKNDGMIREVRYVGDKAFVLIEYMDVSHETGEIDEVDLKTGKIIRKTVLDFKESGEMMGKLSFLILHKKNKS</sequence>
<comment type="caution">
    <text evidence="2">The sequence shown here is derived from an EMBL/GenBank/DDBJ whole genome shotgun (WGS) entry which is preliminary data.</text>
</comment>
<accession>I8UBQ7</accession>
<dbReference type="EMBL" id="AKKV01000036">
    <property type="protein sequence ID" value="EIT84380.1"/>
    <property type="molecule type" value="Genomic_DNA"/>
</dbReference>
<dbReference type="RefSeq" id="WP_007203348.1">
    <property type="nucleotide sequence ID" value="NZ_AKKV01000036.1"/>
</dbReference>
<dbReference type="eggNOG" id="ENOG50333VF">
    <property type="taxonomic scope" value="Bacteria"/>
</dbReference>
<organism evidence="2 3">
    <name type="scientific">Fictibacillus macauensis ZFHKF-1</name>
    <dbReference type="NCBI Taxonomy" id="1196324"/>
    <lineage>
        <taxon>Bacteria</taxon>
        <taxon>Bacillati</taxon>
        <taxon>Bacillota</taxon>
        <taxon>Bacilli</taxon>
        <taxon>Bacillales</taxon>
        <taxon>Fictibacillaceae</taxon>
        <taxon>Fictibacillus</taxon>
    </lineage>
</organism>
<dbReference type="Proteomes" id="UP000004080">
    <property type="component" value="Unassembled WGS sequence"/>
</dbReference>
<dbReference type="AlphaFoldDB" id="I8UBQ7"/>
<dbReference type="PROSITE" id="PS51257">
    <property type="entry name" value="PROKAR_LIPOPROTEIN"/>
    <property type="match status" value="1"/>
</dbReference>
<reference evidence="2 3" key="1">
    <citation type="journal article" date="2012" name="J. Bacteriol.">
        <title>Genome of Bacillus macauensis ZFHKF-1, a Long-Chain-Forming Bacterium.</title>
        <authorList>
            <person name="Cai L."/>
            <person name="Zhang T."/>
        </authorList>
    </citation>
    <scope>NUCLEOTIDE SEQUENCE [LARGE SCALE GENOMIC DNA]</scope>
    <source>
        <strain evidence="2 3">ZFHKF-1</strain>
    </source>
</reference>
<dbReference type="SUPFAM" id="SSF69322">
    <property type="entry name" value="Tricorn protease domain 2"/>
    <property type="match status" value="1"/>
</dbReference>
<keyword evidence="3" id="KW-1185">Reference proteome</keyword>
<evidence type="ECO:0008006" key="4">
    <source>
        <dbReference type="Google" id="ProtNLM"/>
    </source>
</evidence>
<feature type="signal peptide" evidence="1">
    <location>
        <begin position="1"/>
        <end position="23"/>
    </location>
</feature>
<gene>
    <name evidence="2" type="ORF">A374_16378</name>
</gene>
<protein>
    <recommendedName>
        <fullName evidence="4">Lipoprotein</fullName>
    </recommendedName>
</protein>
<evidence type="ECO:0000313" key="3">
    <source>
        <dbReference type="Proteomes" id="UP000004080"/>
    </source>
</evidence>
<evidence type="ECO:0000256" key="1">
    <source>
        <dbReference type="SAM" id="SignalP"/>
    </source>
</evidence>
<evidence type="ECO:0000313" key="2">
    <source>
        <dbReference type="EMBL" id="EIT84380.1"/>
    </source>
</evidence>
<name>I8UBQ7_9BACL</name>